<accession>A0A8R7URJ7</accession>
<evidence type="ECO:0000313" key="3">
    <source>
        <dbReference type="Proteomes" id="UP000015106"/>
    </source>
</evidence>
<evidence type="ECO:0000313" key="2">
    <source>
        <dbReference type="EnsemblPlants" id="TuG1812G0600001566.01.T01.cds436141"/>
    </source>
</evidence>
<name>A0A8R7URJ7_TRIUA</name>
<evidence type="ECO:0000256" key="1">
    <source>
        <dbReference type="SAM" id="MobiDB-lite"/>
    </source>
</evidence>
<protein>
    <submittedName>
        <fullName evidence="2">Uncharacterized protein</fullName>
    </submittedName>
</protein>
<reference evidence="3" key="1">
    <citation type="journal article" date="2013" name="Nature">
        <title>Draft genome of the wheat A-genome progenitor Triticum urartu.</title>
        <authorList>
            <person name="Ling H.Q."/>
            <person name="Zhao S."/>
            <person name="Liu D."/>
            <person name="Wang J."/>
            <person name="Sun H."/>
            <person name="Zhang C."/>
            <person name="Fan H."/>
            <person name="Li D."/>
            <person name="Dong L."/>
            <person name="Tao Y."/>
            <person name="Gao C."/>
            <person name="Wu H."/>
            <person name="Li Y."/>
            <person name="Cui Y."/>
            <person name="Guo X."/>
            <person name="Zheng S."/>
            <person name="Wang B."/>
            <person name="Yu K."/>
            <person name="Liang Q."/>
            <person name="Yang W."/>
            <person name="Lou X."/>
            <person name="Chen J."/>
            <person name="Feng M."/>
            <person name="Jian J."/>
            <person name="Zhang X."/>
            <person name="Luo G."/>
            <person name="Jiang Y."/>
            <person name="Liu J."/>
            <person name="Wang Z."/>
            <person name="Sha Y."/>
            <person name="Zhang B."/>
            <person name="Wu H."/>
            <person name="Tang D."/>
            <person name="Shen Q."/>
            <person name="Xue P."/>
            <person name="Zou S."/>
            <person name="Wang X."/>
            <person name="Liu X."/>
            <person name="Wang F."/>
            <person name="Yang Y."/>
            <person name="An X."/>
            <person name="Dong Z."/>
            <person name="Zhang K."/>
            <person name="Zhang X."/>
            <person name="Luo M.C."/>
            <person name="Dvorak J."/>
            <person name="Tong Y."/>
            <person name="Wang J."/>
            <person name="Yang H."/>
            <person name="Li Z."/>
            <person name="Wang D."/>
            <person name="Zhang A."/>
            <person name="Wang J."/>
        </authorList>
    </citation>
    <scope>NUCLEOTIDE SEQUENCE</scope>
    <source>
        <strain evidence="3">cv. G1812</strain>
    </source>
</reference>
<dbReference type="AlphaFoldDB" id="A0A8R7URJ7"/>
<proteinExistence type="predicted"/>
<organism evidence="2 3">
    <name type="scientific">Triticum urartu</name>
    <name type="common">Red wild einkorn</name>
    <name type="synonym">Crithodium urartu</name>
    <dbReference type="NCBI Taxonomy" id="4572"/>
    <lineage>
        <taxon>Eukaryota</taxon>
        <taxon>Viridiplantae</taxon>
        <taxon>Streptophyta</taxon>
        <taxon>Embryophyta</taxon>
        <taxon>Tracheophyta</taxon>
        <taxon>Spermatophyta</taxon>
        <taxon>Magnoliopsida</taxon>
        <taxon>Liliopsida</taxon>
        <taxon>Poales</taxon>
        <taxon>Poaceae</taxon>
        <taxon>BOP clade</taxon>
        <taxon>Pooideae</taxon>
        <taxon>Triticodae</taxon>
        <taxon>Triticeae</taxon>
        <taxon>Triticinae</taxon>
        <taxon>Triticum</taxon>
    </lineage>
</organism>
<reference evidence="2" key="3">
    <citation type="submission" date="2022-06" db="UniProtKB">
        <authorList>
            <consortium name="EnsemblPlants"/>
        </authorList>
    </citation>
    <scope>IDENTIFICATION</scope>
</reference>
<dbReference type="Gramene" id="TuG1812G0600001566.01.T01">
    <property type="protein sequence ID" value="TuG1812G0600001566.01.T01.cds436141"/>
    <property type="gene ID" value="TuG1812G0600001566.01"/>
</dbReference>
<dbReference type="EnsemblPlants" id="TuG1812G0600001566.01.T01">
    <property type="protein sequence ID" value="TuG1812G0600001566.01.T01.cds436141"/>
    <property type="gene ID" value="TuG1812G0600001566.01"/>
</dbReference>
<dbReference type="Proteomes" id="UP000015106">
    <property type="component" value="Chromosome 6"/>
</dbReference>
<reference evidence="2" key="2">
    <citation type="submission" date="2018-03" db="EMBL/GenBank/DDBJ databases">
        <title>The Triticum urartu genome reveals the dynamic nature of wheat genome evolution.</title>
        <authorList>
            <person name="Ling H."/>
            <person name="Ma B."/>
            <person name="Shi X."/>
            <person name="Liu H."/>
            <person name="Dong L."/>
            <person name="Sun H."/>
            <person name="Cao Y."/>
            <person name="Gao Q."/>
            <person name="Zheng S."/>
            <person name="Li Y."/>
            <person name="Yu Y."/>
            <person name="Du H."/>
            <person name="Qi M."/>
            <person name="Li Y."/>
            <person name="Yu H."/>
            <person name="Cui Y."/>
            <person name="Wang N."/>
            <person name="Chen C."/>
            <person name="Wu H."/>
            <person name="Zhao Y."/>
            <person name="Zhang J."/>
            <person name="Li Y."/>
            <person name="Zhou W."/>
            <person name="Zhang B."/>
            <person name="Hu W."/>
            <person name="Eijk M."/>
            <person name="Tang J."/>
            <person name="Witsenboer H."/>
            <person name="Zhao S."/>
            <person name="Li Z."/>
            <person name="Zhang A."/>
            <person name="Wang D."/>
            <person name="Liang C."/>
        </authorList>
    </citation>
    <scope>NUCLEOTIDE SEQUENCE [LARGE SCALE GENOMIC DNA]</scope>
    <source>
        <strain evidence="2">cv. G1812</strain>
    </source>
</reference>
<feature type="region of interest" description="Disordered" evidence="1">
    <location>
        <begin position="1"/>
        <end position="20"/>
    </location>
</feature>
<sequence>MAWRPRTARTHASLSVGDAGGRELAPAGGLWPGTAGSGGPLLAGSGVWRPEARRWFGQRLSAAGLRGGSLTGWWSTVAWSG</sequence>
<keyword evidence="3" id="KW-1185">Reference proteome</keyword>